<protein>
    <submittedName>
        <fullName evidence="1">Uncharacterized protein</fullName>
    </submittedName>
</protein>
<comment type="caution">
    <text evidence="1">The sequence shown here is derived from an EMBL/GenBank/DDBJ whole genome shotgun (WGS) entry which is preliminary data.</text>
</comment>
<accession>A0ACB8XTD7</accession>
<dbReference type="EMBL" id="CM042061">
    <property type="protein sequence ID" value="KAI3673385.1"/>
    <property type="molecule type" value="Genomic_DNA"/>
</dbReference>
<evidence type="ECO:0000313" key="1">
    <source>
        <dbReference type="EMBL" id="KAI3673385.1"/>
    </source>
</evidence>
<gene>
    <name evidence="1" type="ORF">L6452_39503</name>
</gene>
<proteinExistence type="predicted"/>
<evidence type="ECO:0000313" key="2">
    <source>
        <dbReference type="Proteomes" id="UP001055879"/>
    </source>
</evidence>
<reference evidence="1 2" key="2">
    <citation type="journal article" date="2022" name="Mol. Ecol. Resour.">
        <title>The genomes of chicory, endive, great burdock and yacon provide insights into Asteraceae paleo-polyploidization history and plant inulin production.</title>
        <authorList>
            <person name="Fan W."/>
            <person name="Wang S."/>
            <person name="Wang H."/>
            <person name="Wang A."/>
            <person name="Jiang F."/>
            <person name="Liu H."/>
            <person name="Zhao H."/>
            <person name="Xu D."/>
            <person name="Zhang Y."/>
        </authorList>
    </citation>
    <scope>NUCLEOTIDE SEQUENCE [LARGE SCALE GENOMIC DNA]</scope>
    <source>
        <strain evidence="2">cv. Niubang</strain>
    </source>
</reference>
<name>A0ACB8XTD7_ARCLA</name>
<organism evidence="1 2">
    <name type="scientific">Arctium lappa</name>
    <name type="common">Greater burdock</name>
    <name type="synonym">Lappa major</name>
    <dbReference type="NCBI Taxonomy" id="4217"/>
    <lineage>
        <taxon>Eukaryota</taxon>
        <taxon>Viridiplantae</taxon>
        <taxon>Streptophyta</taxon>
        <taxon>Embryophyta</taxon>
        <taxon>Tracheophyta</taxon>
        <taxon>Spermatophyta</taxon>
        <taxon>Magnoliopsida</taxon>
        <taxon>eudicotyledons</taxon>
        <taxon>Gunneridae</taxon>
        <taxon>Pentapetalae</taxon>
        <taxon>asterids</taxon>
        <taxon>campanulids</taxon>
        <taxon>Asterales</taxon>
        <taxon>Asteraceae</taxon>
        <taxon>Carduoideae</taxon>
        <taxon>Cardueae</taxon>
        <taxon>Arctiinae</taxon>
        <taxon>Arctium</taxon>
    </lineage>
</organism>
<dbReference type="Proteomes" id="UP001055879">
    <property type="component" value="Linkage Group LG15"/>
</dbReference>
<sequence length="66" mass="8036">MDDLVLLNFYAIIIHSLSHFPQLWRKFPKTKRPKATSRRIPFDLFQTRLKNQFTTQLKSSRFLIWV</sequence>
<keyword evidence="2" id="KW-1185">Reference proteome</keyword>
<reference evidence="2" key="1">
    <citation type="journal article" date="2022" name="Mol. Ecol. Resour.">
        <title>The genomes of chicory, endive, great burdock and yacon provide insights into Asteraceae palaeo-polyploidization history and plant inulin production.</title>
        <authorList>
            <person name="Fan W."/>
            <person name="Wang S."/>
            <person name="Wang H."/>
            <person name="Wang A."/>
            <person name="Jiang F."/>
            <person name="Liu H."/>
            <person name="Zhao H."/>
            <person name="Xu D."/>
            <person name="Zhang Y."/>
        </authorList>
    </citation>
    <scope>NUCLEOTIDE SEQUENCE [LARGE SCALE GENOMIC DNA]</scope>
    <source>
        <strain evidence="2">cv. Niubang</strain>
    </source>
</reference>